<dbReference type="EMBL" id="NQNY01000005">
    <property type="protein sequence ID" value="PAK21447.1"/>
    <property type="molecule type" value="Genomic_DNA"/>
</dbReference>
<keyword evidence="5 11" id="KW-0547">Nucleotide-binding</keyword>
<dbReference type="InterPro" id="IPR051268">
    <property type="entry name" value="Type-I_R_enzyme_R_subunit"/>
</dbReference>
<comment type="similarity">
    <text evidence="2 11">Belongs to the HsdR family.</text>
</comment>
<dbReference type="PANTHER" id="PTHR30195">
    <property type="entry name" value="TYPE I SITE-SPECIFIC DEOXYRIBONUCLEASE PROTEIN SUBUNIT M AND R"/>
    <property type="match status" value="1"/>
</dbReference>
<dbReference type="Pfam" id="PF18766">
    <property type="entry name" value="SWI2_SNF2"/>
    <property type="match status" value="1"/>
</dbReference>
<evidence type="ECO:0000313" key="13">
    <source>
        <dbReference type="EMBL" id="PAK21447.1"/>
    </source>
</evidence>
<dbReference type="PROSITE" id="PS51192">
    <property type="entry name" value="HELICASE_ATP_BIND_1"/>
    <property type="match status" value="1"/>
</dbReference>
<dbReference type="RefSeq" id="WP_095334751.1">
    <property type="nucleotide sequence ID" value="NZ_NQNY01000005.1"/>
</dbReference>
<feature type="domain" description="Helicase ATP-binding" evidence="12">
    <location>
        <begin position="321"/>
        <end position="485"/>
    </location>
</feature>
<protein>
    <recommendedName>
        <fullName evidence="11">Type I restriction enzyme endonuclease subunit</fullName>
        <shortName evidence="11">R protein</shortName>
        <ecNumber evidence="11">3.1.21.3</ecNumber>
    </recommendedName>
</protein>
<accession>A0A269TJ82</accession>
<dbReference type="Gene3D" id="1.20.58.2040">
    <property type="match status" value="1"/>
</dbReference>
<dbReference type="InterPro" id="IPR004473">
    <property type="entry name" value="Restrct_endonuc_typeI_HsdR"/>
</dbReference>
<name>A0A269TJ82_9BACT</name>
<comment type="subunit">
    <text evidence="3 11">The type I restriction/modification system is composed of three polypeptides R, M and S.</text>
</comment>
<dbReference type="REBASE" id="265894">
    <property type="entry name" value="Mag723ORF2255P"/>
</dbReference>
<dbReference type="OrthoDB" id="9758243at2"/>
<proteinExistence type="inferred from homology"/>
<dbReference type="SUPFAM" id="SSF52540">
    <property type="entry name" value="P-loop containing nucleoside triphosphate hydrolases"/>
    <property type="match status" value="1"/>
</dbReference>
<evidence type="ECO:0000256" key="9">
    <source>
        <dbReference type="ARBA" id="ARBA00022840"/>
    </source>
</evidence>
<evidence type="ECO:0000256" key="2">
    <source>
        <dbReference type="ARBA" id="ARBA00008598"/>
    </source>
</evidence>
<evidence type="ECO:0000256" key="11">
    <source>
        <dbReference type="RuleBase" id="RU364115"/>
    </source>
</evidence>
<dbReference type="InterPro" id="IPR007409">
    <property type="entry name" value="Restrct_endonuc_type1_HsdR_N"/>
</dbReference>
<dbReference type="CDD" id="cd18030">
    <property type="entry name" value="DEXHc_RE_I_HsdR"/>
    <property type="match status" value="1"/>
</dbReference>
<keyword evidence="8 11" id="KW-0378">Hydrolase</keyword>
<dbReference type="Gene3D" id="3.40.50.300">
    <property type="entry name" value="P-loop containing nucleotide triphosphate hydrolases"/>
    <property type="match status" value="2"/>
</dbReference>
<dbReference type="SMART" id="SM00487">
    <property type="entry name" value="DEXDc"/>
    <property type="match status" value="1"/>
</dbReference>
<sequence length="1078" mass="127116">MEKNKYKTILKTEGWTLATEYKINENVKYISSEISEHDLEEEFVRKLRRQGIRYDPSLTTEEKLIKNLRKQIQKLNKYIFSDTDWDKFLSEYLSKDEENFKEKTWKIQENSTYSFRKENGELVQIKLIEKDEDKLSENELEVVRQFISGDNRFDVTILVNGLPLVHIELKKPTVDIKKAFNQIDEYRNKAFFNGSKLFQYVQIYVISNGNETKYYSTTTRQSSIKENNPKYAEQDKVKKDDLLYKKTSHSFDFTNYWADSKNNNILNLFDFTETFFEKNSLLKLITKYSVFTVDQKLLVMRPYQIQATEEILHKIEYAKNNALKPKDSGGYIWHTTGSGKTLTSFKTAILASKKSFIDKVIFVVDRKDLDFQTLTEYNKFQEGAVSGTIDTRSLTKRLEARDPQEKVIITTIQKLNNFVKNNKTHAVYSKNVVFIFDEAHRSQFGEMHKNITKSFKNYYLFGFTGTPIFAQNSDSNIIADEVDTKYMTSETTESVFGKPLHIYTIGNAIDDKNVLPFKVSYTETAKPVYEGNEKASHVIYEDNCEENSRSWKITEYILKNFADMTGRKDKNSYLINMVTNIEEVIRISEKNRKQALLNKKPITIKEKTEQISVSGFNSIFAVSSIEDARCYYNLFKIQQQGLDESEKIKVAMIYSYSPNEDIEDENNSNVDGLSDSNRRALDDAIWDYNIMFGTDYSTKPEHFELYYKDLSARVKNRQVDLLIVVNMFLTGFDAPTLNTLWIDKNVKMHGLIQAFSRTNRIFDVTKEFGNIVAFRNIEKDVENAIKTFGNMDSIENAKNLVLLKSFDEYYYGYEDFKGYKFLVSELKRQYKPDEPITLEHKERLEDFINLFNTIMKTNNKLRAYPDEFRNKKLLSEEEFNNYKRIYLDAYHQFKDSIRRDPNNWELRDQIDIAWEISLIKEVAYRIEDINMLLGKSINENFDKKKILDFINSAISSSPYLRTKKELLNDFIKWLNVDKLIEKIKDRDPEEYIGEELTGYVKKERLDSIKGLIQKYKGHLKEEETMEFMRDAFDRGEIEFIGEDRFKLMEIDDIFNHDEKLWTEIKIDLEDHFEKYSIN</sequence>
<dbReference type="NCBIfam" id="TIGR00348">
    <property type="entry name" value="hsdR"/>
    <property type="match status" value="1"/>
</dbReference>
<dbReference type="GO" id="GO:0009307">
    <property type="term" value="P:DNA restriction-modification system"/>
    <property type="evidence" value="ECO:0007669"/>
    <property type="project" value="UniProtKB-KW"/>
</dbReference>
<organism evidence="13 14">
    <name type="scientific">Mycoplasmopsis agassizii</name>
    <dbReference type="NCBI Taxonomy" id="33922"/>
    <lineage>
        <taxon>Bacteria</taxon>
        <taxon>Bacillati</taxon>
        <taxon>Mycoplasmatota</taxon>
        <taxon>Mycoplasmoidales</taxon>
        <taxon>Metamycoplasmataceae</taxon>
        <taxon>Mycoplasmopsis</taxon>
    </lineage>
</organism>
<dbReference type="InterPro" id="IPR027417">
    <property type="entry name" value="P-loop_NTPase"/>
</dbReference>
<dbReference type="GO" id="GO:0003677">
    <property type="term" value="F:DNA binding"/>
    <property type="evidence" value="ECO:0007669"/>
    <property type="project" value="UniProtKB-KW"/>
</dbReference>
<dbReference type="InterPro" id="IPR022625">
    <property type="entry name" value="TypeI_RM_Rsu_C"/>
</dbReference>
<evidence type="ECO:0000256" key="6">
    <source>
        <dbReference type="ARBA" id="ARBA00022747"/>
    </source>
</evidence>
<dbReference type="EC" id="3.1.21.3" evidence="11"/>
<dbReference type="InterPro" id="IPR014001">
    <property type="entry name" value="Helicase_ATP-bd"/>
</dbReference>
<dbReference type="Proteomes" id="UP000216943">
    <property type="component" value="Unassembled WGS sequence"/>
</dbReference>
<dbReference type="GO" id="GO:0009035">
    <property type="term" value="F:type I site-specific deoxyribonuclease activity"/>
    <property type="evidence" value="ECO:0007669"/>
    <property type="project" value="UniProtKB-EC"/>
</dbReference>
<dbReference type="Pfam" id="PF04313">
    <property type="entry name" value="HSDR_N"/>
    <property type="match status" value="1"/>
</dbReference>
<comment type="catalytic activity">
    <reaction evidence="1 11">
        <text>Endonucleolytic cleavage of DNA to give random double-stranded fragments with terminal 5'-phosphates, ATP is simultaneously hydrolyzed.</text>
        <dbReference type="EC" id="3.1.21.3"/>
    </reaction>
</comment>
<dbReference type="InterPro" id="IPR055180">
    <property type="entry name" value="HsdR_RecA-like_helicase_dom_2"/>
</dbReference>
<keyword evidence="7" id="KW-0255">Endonuclease</keyword>
<keyword evidence="6 11" id="KW-0680">Restriction system</keyword>
<evidence type="ECO:0000256" key="8">
    <source>
        <dbReference type="ARBA" id="ARBA00022801"/>
    </source>
</evidence>
<evidence type="ECO:0000256" key="1">
    <source>
        <dbReference type="ARBA" id="ARBA00000851"/>
    </source>
</evidence>
<reference evidence="14" key="1">
    <citation type="submission" date="2017-08" db="EMBL/GenBank/DDBJ databases">
        <authorList>
            <person name="Alvarez-Ponce D."/>
            <person name="Weitzman C.L."/>
            <person name="Tillett R.L."/>
            <person name="Sandmeier F.C."/>
            <person name="Tracy C.R."/>
        </authorList>
    </citation>
    <scope>NUCLEOTIDE SEQUENCE [LARGE SCALE GENOMIC DNA]</scope>
    <source>
        <strain evidence="14">723</strain>
    </source>
</reference>
<evidence type="ECO:0000313" key="14">
    <source>
        <dbReference type="Proteomes" id="UP000216943"/>
    </source>
</evidence>
<dbReference type="Gene3D" id="3.90.1570.50">
    <property type="match status" value="1"/>
</dbReference>
<dbReference type="InterPro" id="IPR040980">
    <property type="entry name" value="SWI2_SNF2"/>
</dbReference>
<evidence type="ECO:0000259" key="12">
    <source>
        <dbReference type="PROSITE" id="PS51192"/>
    </source>
</evidence>
<comment type="caution">
    <text evidence="13">The sequence shown here is derived from an EMBL/GenBank/DDBJ whole genome shotgun (WGS) entry which is preliminary data.</text>
</comment>
<evidence type="ECO:0000256" key="5">
    <source>
        <dbReference type="ARBA" id="ARBA00022741"/>
    </source>
</evidence>
<dbReference type="Pfam" id="PF22679">
    <property type="entry name" value="T1R_D3-like"/>
    <property type="match status" value="1"/>
</dbReference>
<dbReference type="Pfam" id="PF12008">
    <property type="entry name" value="EcoR124_C"/>
    <property type="match status" value="1"/>
</dbReference>
<keyword evidence="9 11" id="KW-0067">ATP-binding</keyword>
<keyword evidence="4" id="KW-0540">Nuclease</keyword>
<dbReference type="GO" id="GO:0005524">
    <property type="term" value="F:ATP binding"/>
    <property type="evidence" value="ECO:0007669"/>
    <property type="project" value="UniProtKB-KW"/>
</dbReference>
<dbReference type="CDD" id="cd18800">
    <property type="entry name" value="SF2_C_EcoR124I-like"/>
    <property type="match status" value="1"/>
</dbReference>
<comment type="function">
    <text evidence="11">Subunit R is required for both nuclease and ATPase activities, but not for modification.</text>
</comment>
<evidence type="ECO:0000256" key="10">
    <source>
        <dbReference type="ARBA" id="ARBA00023125"/>
    </source>
</evidence>
<gene>
    <name evidence="13" type="ORF">CJJ23_02255</name>
</gene>
<evidence type="ECO:0000256" key="7">
    <source>
        <dbReference type="ARBA" id="ARBA00022759"/>
    </source>
</evidence>
<evidence type="ECO:0000256" key="4">
    <source>
        <dbReference type="ARBA" id="ARBA00022722"/>
    </source>
</evidence>
<dbReference type="CDD" id="cd22332">
    <property type="entry name" value="HsdR_N"/>
    <property type="match status" value="1"/>
</dbReference>
<evidence type="ECO:0000256" key="3">
    <source>
        <dbReference type="ARBA" id="ARBA00011296"/>
    </source>
</evidence>
<keyword evidence="10 11" id="KW-0238">DNA-binding</keyword>
<dbReference type="AlphaFoldDB" id="A0A269TJ82"/>
<dbReference type="PANTHER" id="PTHR30195:SF16">
    <property type="entry name" value="TYPE I RESTRICTION ENZYME ENDONUCLEASE SUBUNIT"/>
    <property type="match status" value="1"/>
</dbReference>